<dbReference type="Pfam" id="PF09369">
    <property type="entry name" value="MZB"/>
    <property type="match status" value="1"/>
</dbReference>
<gene>
    <name evidence="5" type="ORF">NVIE_015100</name>
</gene>
<dbReference type="PANTHER" id="PTHR47957:SF3">
    <property type="entry name" value="ATP-DEPENDENT HELICASE HRQ1"/>
    <property type="match status" value="1"/>
</dbReference>
<dbReference type="Pfam" id="PF00270">
    <property type="entry name" value="DEAD"/>
    <property type="match status" value="1"/>
</dbReference>
<dbReference type="InterPro" id="IPR027417">
    <property type="entry name" value="P-loop_NTPase"/>
</dbReference>
<dbReference type="STRING" id="926571.NVIE_015100"/>
<dbReference type="KEGG" id="nvn:NVIE_015100"/>
<proteinExistence type="predicted"/>
<dbReference type="PROSITE" id="PS51194">
    <property type="entry name" value="HELICASE_CTER"/>
    <property type="match status" value="1"/>
</dbReference>
<evidence type="ECO:0000313" key="6">
    <source>
        <dbReference type="Proteomes" id="UP000027093"/>
    </source>
</evidence>
<dbReference type="InterPro" id="IPR014001">
    <property type="entry name" value="Helicase_ATP-bd"/>
</dbReference>
<dbReference type="HOGENOM" id="CLU_000809_3_2_2"/>
<dbReference type="GO" id="GO:0036297">
    <property type="term" value="P:interstrand cross-link repair"/>
    <property type="evidence" value="ECO:0007669"/>
    <property type="project" value="TreeGrafter"/>
</dbReference>
<dbReference type="OrthoDB" id="36796at2157"/>
<evidence type="ECO:0000256" key="2">
    <source>
        <dbReference type="ARBA" id="ARBA00022840"/>
    </source>
</evidence>
<dbReference type="PROSITE" id="PS51192">
    <property type="entry name" value="HELICASE_ATP_BIND_1"/>
    <property type="match status" value="1"/>
</dbReference>
<keyword evidence="5" id="KW-0347">Helicase</keyword>
<dbReference type="Gene3D" id="3.40.50.300">
    <property type="entry name" value="P-loop containing nucleotide triphosphate hydrolases"/>
    <property type="match status" value="2"/>
</dbReference>
<dbReference type="GO" id="GO:0043138">
    <property type="term" value="F:3'-5' DNA helicase activity"/>
    <property type="evidence" value="ECO:0007669"/>
    <property type="project" value="TreeGrafter"/>
</dbReference>
<dbReference type="GO" id="GO:0003676">
    <property type="term" value="F:nucleic acid binding"/>
    <property type="evidence" value="ECO:0007669"/>
    <property type="project" value="InterPro"/>
</dbReference>
<organism evidence="5 6">
    <name type="scientific">Nitrososphaera viennensis EN76</name>
    <dbReference type="NCBI Taxonomy" id="926571"/>
    <lineage>
        <taxon>Archaea</taxon>
        <taxon>Nitrososphaerota</taxon>
        <taxon>Nitrososphaeria</taxon>
        <taxon>Nitrososphaerales</taxon>
        <taxon>Nitrososphaeraceae</taxon>
        <taxon>Nitrososphaera</taxon>
    </lineage>
</organism>
<dbReference type="GO" id="GO:0005524">
    <property type="term" value="F:ATP binding"/>
    <property type="evidence" value="ECO:0007669"/>
    <property type="project" value="UniProtKB-KW"/>
</dbReference>
<evidence type="ECO:0000256" key="1">
    <source>
        <dbReference type="ARBA" id="ARBA00022741"/>
    </source>
</evidence>
<keyword evidence="6" id="KW-1185">Reference proteome</keyword>
<dbReference type="SMART" id="SM00490">
    <property type="entry name" value="HELICc"/>
    <property type="match status" value="1"/>
</dbReference>
<accession>A0A060HKF4</accession>
<keyword evidence="2" id="KW-0067">ATP-binding</keyword>
<keyword evidence="5" id="KW-0378">Hydrolase</keyword>
<dbReference type="InterPro" id="IPR011545">
    <property type="entry name" value="DEAD/DEAH_box_helicase_dom"/>
</dbReference>
<dbReference type="GO" id="GO:0006289">
    <property type="term" value="P:nucleotide-excision repair"/>
    <property type="evidence" value="ECO:0007669"/>
    <property type="project" value="TreeGrafter"/>
</dbReference>
<protein>
    <submittedName>
        <fullName evidence="5">DEAD/DEAH box helicase domain-containing protein</fullName>
    </submittedName>
</protein>
<evidence type="ECO:0000259" key="4">
    <source>
        <dbReference type="PROSITE" id="PS51194"/>
    </source>
</evidence>
<dbReference type="AlphaFoldDB" id="A0A060HKF4"/>
<dbReference type="SUPFAM" id="SSF52540">
    <property type="entry name" value="P-loop containing nucleoside triphosphate hydrolases"/>
    <property type="match status" value="2"/>
</dbReference>
<feature type="domain" description="Helicase C-terminal" evidence="4">
    <location>
        <begin position="392"/>
        <end position="534"/>
    </location>
</feature>
<keyword evidence="1" id="KW-0547">Nucleotide-binding</keyword>
<dbReference type="InterPro" id="IPR018973">
    <property type="entry name" value="MZB"/>
</dbReference>
<sequence length="881" mass="96892">MPAAIIVYSGRQFSPEGQDAGVTSYRCPKCSSPHSVGADRIFDGRLMFRCARCKVCAIVQSSSASIDESYLEFLDKCEDGGAATADDLRLLMEQERIIRPKKEVDAMLAGLGGKDPLLEEVLRSDRDYIVDFRSLEEPPPEYGSDINGLPVDEGITSVLKAKGIGKLYKFQEEAVKKILQGKDVVITAPTASGKTEAFCIPILQKIAEEVSRFGSLRAGDERGKIMAIFVYPTKALARDQMPKITELAKPLGVRAAVLDGDTPDTERAKILESLPDIIVTNFDVIHYHMMHRTRLSRALRTAKFLVVDEAHVYTGVFGANVHHIIARLERLAGGGKMQIAAASATLPNAADFCKALFGREMQVVKGRGRRGRVNLAIIFPSLRSHRSLALDIVKEAAAKGRHRTIAFSNSHLGSELLAFYAARQGVSIRVHRAGLTASARAGVEEMFKSGKLSAISATPTLELGIDIGDVDAIVSNIVPVNRLVQRIGRAARRGQQGYAFLALGNDPISQYYKSHPDDYLSDQEFAYTDPENPFVKEFQILAMACDRPVSMAESKGAWDAVQKLVSRGLLSLEKERFVPDFKKAMAVLNNYSIRGIGSRVDIKLAGKIAGDRSLPQALEELHQDAIYFLAGRRYRVKALHFERDRQQPYAELEAIPYDYPYYTKALTDEWPSILEVHERKKVFGIEVAYCSLKIQKRVLGYANIEIGQEVAQGKTKVMFDQPLEFEFATKGFVFRAPRPEETMSKADDEEYIGMSAFHASEHVIIEGSAMITGGASQDLGGISLGSSGLIFVYDGSVGGNGASKVLYDRLDRALGRALRILSECPCTSESGCPRCTYSYRCGNNNEYLHKAAAIEVMNRAVEGEATEIGDDEEIQGDRALV</sequence>
<dbReference type="Pfam" id="PF00271">
    <property type="entry name" value="Helicase_C"/>
    <property type="match status" value="1"/>
</dbReference>
<reference evidence="5 6" key="1">
    <citation type="journal article" date="2014" name="Int. J. Syst. Evol. Microbiol.">
        <title>Nitrososphaera viennensis gen. nov., sp. nov., an aerobic and mesophilic, ammonia-oxidizing archaeon from soil and a member of the archaeal phylum Thaumarchaeota.</title>
        <authorList>
            <person name="Stieglmeier M."/>
            <person name="Klingl A."/>
            <person name="Alves R.J."/>
            <person name="Rittmann S.K."/>
            <person name="Melcher M."/>
            <person name="Leisch N."/>
            <person name="Schleper C."/>
        </authorList>
    </citation>
    <scope>NUCLEOTIDE SEQUENCE [LARGE SCALE GENOMIC DNA]</scope>
    <source>
        <strain evidence="5">EN76</strain>
    </source>
</reference>
<evidence type="ECO:0000259" key="3">
    <source>
        <dbReference type="PROSITE" id="PS51192"/>
    </source>
</evidence>
<dbReference type="PANTHER" id="PTHR47957">
    <property type="entry name" value="ATP-DEPENDENT HELICASE HRQ1"/>
    <property type="match status" value="1"/>
</dbReference>
<dbReference type="SMART" id="SM00487">
    <property type="entry name" value="DEXDc"/>
    <property type="match status" value="1"/>
</dbReference>
<feature type="domain" description="Helicase ATP-binding" evidence="3">
    <location>
        <begin position="175"/>
        <end position="364"/>
    </location>
</feature>
<dbReference type="EMBL" id="CP007536">
    <property type="protein sequence ID" value="AIC15755.1"/>
    <property type="molecule type" value="Genomic_DNA"/>
</dbReference>
<name>A0A060HKF4_9ARCH</name>
<dbReference type="Proteomes" id="UP000027093">
    <property type="component" value="Chromosome"/>
</dbReference>
<dbReference type="InterPro" id="IPR001650">
    <property type="entry name" value="Helicase_C-like"/>
</dbReference>
<evidence type="ECO:0000313" key="5">
    <source>
        <dbReference type="EMBL" id="AIC15755.1"/>
    </source>
</evidence>